<dbReference type="SUPFAM" id="SSF102886">
    <property type="entry name" value="Coproporphyrinogen III oxidase"/>
    <property type="match status" value="1"/>
</dbReference>
<dbReference type="OrthoDB" id="9777553at2"/>
<gene>
    <name evidence="8" type="ORF">SAMN04489724_0552</name>
</gene>
<keyword evidence="5" id="KW-0560">Oxidoreductase</keyword>
<evidence type="ECO:0000256" key="3">
    <source>
        <dbReference type="ARBA" id="ARBA00011738"/>
    </source>
</evidence>
<dbReference type="GO" id="GO:0006782">
    <property type="term" value="P:protoporphyrinogen IX biosynthetic process"/>
    <property type="evidence" value="ECO:0007669"/>
    <property type="project" value="TreeGrafter"/>
</dbReference>
<proteinExistence type="inferred from homology"/>
<dbReference type="EC" id="1.3.3.3" evidence="4"/>
<sequence length="303" mass="35324">MSRKSKEQIAEVYRQMQDYICRELESADGTGEFIEDKWDRPAGGGGRTRIFKNGNIIEKGGVAFSAVHGPTPDKILKKLKLDQADFFATGVSIVLHPKSPMVPIIHMNIRYFEMDNGEYWFGGGIDLTPHYIDVADAQYFHQQIKNVCDKYNAEYYPKFKTWADDYFYIKHRDETRGIGGIFYDRLKAKDNQEFEDILQFSLSLGRLFPAIYGYFMKKNSQIPYSEIEKSWQSLRRGRYVEFNLVWDAGTKFGLDTNGRTESILMSMPPMAEWEYMYEPEVGSKEEFTQNHLKKGIDWLSFEE</sequence>
<keyword evidence="6" id="KW-0350">Heme biosynthesis</keyword>
<dbReference type="Gene3D" id="3.40.1500.10">
    <property type="entry name" value="Coproporphyrinogen III oxidase, aerobic"/>
    <property type="match status" value="1"/>
</dbReference>
<dbReference type="Proteomes" id="UP000199673">
    <property type="component" value="Unassembled WGS sequence"/>
</dbReference>
<dbReference type="PANTHER" id="PTHR10755">
    <property type="entry name" value="COPROPORPHYRINOGEN III OXIDASE, MITOCHONDRIAL"/>
    <property type="match status" value="1"/>
</dbReference>
<dbReference type="Pfam" id="PF01218">
    <property type="entry name" value="Coprogen_oxidas"/>
    <property type="match status" value="1"/>
</dbReference>
<organism evidence="8 9">
    <name type="scientific">Algoriphagus locisalis</name>
    <dbReference type="NCBI Taxonomy" id="305507"/>
    <lineage>
        <taxon>Bacteria</taxon>
        <taxon>Pseudomonadati</taxon>
        <taxon>Bacteroidota</taxon>
        <taxon>Cytophagia</taxon>
        <taxon>Cytophagales</taxon>
        <taxon>Cyclobacteriaceae</taxon>
        <taxon>Algoriphagus</taxon>
    </lineage>
</organism>
<dbReference type="EMBL" id="FPBF01000001">
    <property type="protein sequence ID" value="SFT39152.1"/>
    <property type="molecule type" value="Genomic_DNA"/>
</dbReference>
<dbReference type="NCBIfam" id="NF003727">
    <property type="entry name" value="PRK05330.1"/>
    <property type="match status" value="1"/>
</dbReference>
<comment type="subunit">
    <text evidence="3">Homodimer.</text>
</comment>
<name>A0A1I6XM71_9BACT</name>
<dbReference type="GO" id="GO:0004109">
    <property type="term" value="F:coproporphyrinogen oxidase activity"/>
    <property type="evidence" value="ECO:0007669"/>
    <property type="project" value="UniProtKB-EC"/>
</dbReference>
<comment type="pathway">
    <text evidence="1">Porphyrin-containing compound metabolism; protoporphyrin-IX biosynthesis; protoporphyrinogen-IX from coproporphyrinogen-III (O2 route): step 1/1.</text>
</comment>
<accession>A0A1I6XM71</accession>
<dbReference type="PRINTS" id="PR00073">
    <property type="entry name" value="COPRGNOXDASE"/>
</dbReference>
<dbReference type="AlphaFoldDB" id="A0A1I6XM71"/>
<keyword evidence="9" id="KW-1185">Reference proteome</keyword>
<evidence type="ECO:0000256" key="2">
    <source>
        <dbReference type="ARBA" id="ARBA00010644"/>
    </source>
</evidence>
<dbReference type="RefSeq" id="WP_091691166.1">
    <property type="nucleotide sequence ID" value="NZ_FPBF01000001.1"/>
</dbReference>
<dbReference type="InterPro" id="IPR036406">
    <property type="entry name" value="Coprogen_oxidase_aer_sf"/>
</dbReference>
<evidence type="ECO:0000256" key="7">
    <source>
        <dbReference type="ARBA" id="ARBA00023244"/>
    </source>
</evidence>
<comment type="similarity">
    <text evidence="2">Belongs to the aerobic coproporphyrinogen-III oxidase family.</text>
</comment>
<dbReference type="STRING" id="305507.SAMN04489724_0552"/>
<dbReference type="PIRSF" id="PIRSF000166">
    <property type="entry name" value="Coproporphyri_ox"/>
    <property type="match status" value="1"/>
</dbReference>
<protein>
    <recommendedName>
        <fullName evidence="4">coproporphyrinogen oxidase</fullName>
        <ecNumber evidence="4">1.3.3.3</ecNumber>
    </recommendedName>
</protein>
<dbReference type="GO" id="GO:0005737">
    <property type="term" value="C:cytoplasm"/>
    <property type="evidence" value="ECO:0007669"/>
    <property type="project" value="TreeGrafter"/>
</dbReference>
<evidence type="ECO:0000256" key="4">
    <source>
        <dbReference type="ARBA" id="ARBA00012869"/>
    </source>
</evidence>
<keyword evidence="7" id="KW-0627">Porphyrin biosynthesis</keyword>
<reference evidence="9" key="1">
    <citation type="submission" date="2016-10" db="EMBL/GenBank/DDBJ databases">
        <authorList>
            <person name="Varghese N."/>
            <person name="Submissions S."/>
        </authorList>
    </citation>
    <scope>NUCLEOTIDE SEQUENCE [LARGE SCALE GENOMIC DNA]</scope>
    <source>
        <strain evidence="9">DSM 23445</strain>
    </source>
</reference>
<dbReference type="PANTHER" id="PTHR10755:SF0">
    <property type="entry name" value="OXYGEN-DEPENDENT COPROPORPHYRINOGEN-III OXIDASE, MITOCHONDRIAL"/>
    <property type="match status" value="1"/>
</dbReference>
<dbReference type="InterPro" id="IPR001260">
    <property type="entry name" value="Coprogen_oxidase_aer"/>
</dbReference>
<dbReference type="PROSITE" id="PS01021">
    <property type="entry name" value="COPROGEN_OXIDASE"/>
    <property type="match status" value="1"/>
</dbReference>
<evidence type="ECO:0000256" key="5">
    <source>
        <dbReference type="ARBA" id="ARBA00023002"/>
    </source>
</evidence>
<evidence type="ECO:0000313" key="9">
    <source>
        <dbReference type="Proteomes" id="UP000199673"/>
    </source>
</evidence>
<dbReference type="InterPro" id="IPR018375">
    <property type="entry name" value="Coprogen_oxidase_CS"/>
</dbReference>
<evidence type="ECO:0000313" key="8">
    <source>
        <dbReference type="EMBL" id="SFT39152.1"/>
    </source>
</evidence>
<evidence type="ECO:0000256" key="1">
    <source>
        <dbReference type="ARBA" id="ARBA00005168"/>
    </source>
</evidence>
<evidence type="ECO:0000256" key="6">
    <source>
        <dbReference type="ARBA" id="ARBA00023133"/>
    </source>
</evidence>